<dbReference type="AlphaFoldDB" id="A0A3B1BJ56"/>
<accession>A0A3B1BJ56</accession>
<reference evidence="1" key="1">
    <citation type="submission" date="2018-06" db="EMBL/GenBank/DDBJ databases">
        <authorList>
            <person name="Zhirakovskaya E."/>
        </authorList>
    </citation>
    <scope>NUCLEOTIDE SEQUENCE</scope>
</reference>
<organism evidence="1">
    <name type="scientific">hydrothermal vent metagenome</name>
    <dbReference type="NCBI Taxonomy" id="652676"/>
    <lineage>
        <taxon>unclassified sequences</taxon>
        <taxon>metagenomes</taxon>
        <taxon>ecological metagenomes</taxon>
    </lineage>
</organism>
<evidence type="ECO:0000313" key="1">
    <source>
        <dbReference type="EMBL" id="VAX14551.1"/>
    </source>
</evidence>
<dbReference type="EMBL" id="UOFZ01000178">
    <property type="protein sequence ID" value="VAX14551.1"/>
    <property type="molecule type" value="Genomic_DNA"/>
</dbReference>
<gene>
    <name evidence="1" type="ORF">MNBD_GAMMA24-2720</name>
</gene>
<protein>
    <submittedName>
        <fullName evidence="1">Uncharacterized protein</fullName>
    </submittedName>
</protein>
<sequence length="56" mass="6371">MSTLNLSAEQTETLKETLTSYLSDLRLEIADTDNHDFRETLKKKEDDLKAIIAMLG</sequence>
<name>A0A3B1BJ56_9ZZZZ</name>
<proteinExistence type="predicted"/>